<reference evidence="2" key="1">
    <citation type="submission" date="2016-07" db="EMBL/GenBank/DDBJ databases">
        <title>Phaeobacter portensis sp. nov., a tropodithietic acid producing bacterium isolated from a German harbor.</title>
        <authorList>
            <person name="Freese H.M."/>
            <person name="Bunk B."/>
            <person name="Breider S."/>
            <person name="Brinkhoff T."/>
        </authorList>
    </citation>
    <scope>NUCLEOTIDE SEQUENCE [LARGE SCALE GENOMIC DNA]</scope>
    <source>
        <strain evidence="2">P97</strain>
    </source>
</reference>
<dbReference type="EMBL" id="CP016364">
    <property type="protein sequence ID" value="APG47036.1"/>
    <property type="molecule type" value="Genomic_DNA"/>
</dbReference>
<accession>A0A1L3I4M7</accession>
<gene>
    <name evidence="1" type="ORF">PhaeoP97_01618</name>
</gene>
<evidence type="ECO:0000313" key="1">
    <source>
        <dbReference type="EMBL" id="APG47036.1"/>
    </source>
</evidence>
<dbReference type="Proteomes" id="UP000183859">
    <property type="component" value="Chromosome"/>
</dbReference>
<dbReference type="KEGG" id="php:PhaeoP97_01618"/>
<evidence type="ECO:0000313" key="2">
    <source>
        <dbReference type="Proteomes" id="UP000183859"/>
    </source>
</evidence>
<name>A0A1L3I4M7_9RHOB</name>
<organism evidence="1 2">
    <name type="scientific">Phaeobacter porticola</name>
    <dbReference type="NCBI Taxonomy" id="1844006"/>
    <lineage>
        <taxon>Bacteria</taxon>
        <taxon>Pseudomonadati</taxon>
        <taxon>Pseudomonadota</taxon>
        <taxon>Alphaproteobacteria</taxon>
        <taxon>Rhodobacterales</taxon>
        <taxon>Roseobacteraceae</taxon>
        <taxon>Phaeobacter</taxon>
    </lineage>
</organism>
<keyword evidence="2" id="KW-1185">Reference proteome</keyword>
<sequence length="68" mass="7589">MRVLQSKFPASQFIMQRLLKRRALVDPGQYADDPHVFLRSEGASKETAALQAMALRSFGSAPDKIARL</sequence>
<dbReference type="RefSeq" id="WP_072504630.1">
    <property type="nucleotide sequence ID" value="NZ_CP016364.1"/>
</dbReference>
<dbReference type="AlphaFoldDB" id="A0A1L3I4M7"/>
<protein>
    <submittedName>
        <fullName evidence="1">Uncharacterized protein</fullName>
    </submittedName>
</protein>
<proteinExistence type="predicted"/>